<dbReference type="Gene3D" id="3.40.30.10">
    <property type="entry name" value="Glutaredoxin"/>
    <property type="match status" value="1"/>
</dbReference>
<dbReference type="Proteomes" id="UP000780801">
    <property type="component" value="Unassembled WGS sequence"/>
</dbReference>
<keyword evidence="2" id="KW-1133">Transmembrane helix</keyword>
<keyword evidence="2" id="KW-0472">Membrane</keyword>
<proteinExistence type="predicted"/>
<evidence type="ECO:0000256" key="2">
    <source>
        <dbReference type="SAM" id="Phobius"/>
    </source>
</evidence>
<accession>A0A9P6FWD9</accession>
<keyword evidence="2 4" id="KW-0812">Transmembrane</keyword>
<gene>
    <name evidence="4" type="primary">TMX2</name>
    <name evidence="4" type="ORF">BGW38_010541</name>
</gene>
<dbReference type="OrthoDB" id="20229at2759"/>
<dbReference type="AlphaFoldDB" id="A0A9P6FWD9"/>
<comment type="caution">
    <text evidence="4">The sequence shown here is derived from an EMBL/GenBank/DDBJ whole genome shotgun (WGS) entry which is preliminary data.</text>
</comment>
<dbReference type="InterPro" id="IPR036249">
    <property type="entry name" value="Thioredoxin-like_sf"/>
</dbReference>
<protein>
    <submittedName>
        <fullName evidence="4">Thioredoxin- transmembrane protein 2</fullName>
    </submittedName>
</protein>
<feature type="transmembrane region" description="Helical" evidence="2">
    <location>
        <begin position="33"/>
        <end position="49"/>
    </location>
</feature>
<feature type="domain" description="Thioredoxin" evidence="3">
    <location>
        <begin position="229"/>
        <end position="309"/>
    </location>
</feature>
<dbReference type="InterPro" id="IPR013766">
    <property type="entry name" value="Thioredoxin_domain"/>
</dbReference>
<keyword evidence="5" id="KW-1185">Reference proteome</keyword>
<dbReference type="EMBL" id="JAABOA010000861">
    <property type="protein sequence ID" value="KAF9582952.1"/>
    <property type="molecule type" value="Genomic_DNA"/>
</dbReference>
<feature type="compositionally biased region" description="Acidic residues" evidence="1">
    <location>
        <begin position="194"/>
        <end position="206"/>
    </location>
</feature>
<feature type="region of interest" description="Disordered" evidence="1">
    <location>
        <begin position="163"/>
        <end position="216"/>
    </location>
</feature>
<evidence type="ECO:0000313" key="4">
    <source>
        <dbReference type="EMBL" id="KAF9582952.1"/>
    </source>
</evidence>
<evidence type="ECO:0000256" key="1">
    <source>
        <dbReference type="SAM" id="MobiDB-lite"/>
    </source>
</evidence>
<dbReference type="Pfam" id="PF00085">
    <property type="entry name" value="Thioredoxin"/>
    <property type="match status" value="1"/>
</dbReference>
<name>A0A9P6FWD9_9FUNG</name>
<feature type="transmembrane region" description="Helical" evidence="2">
    <location>
        <begin position="87"/>
        <end position="104"/>
    </location>
</feature>
<evidence type="ECO:0000313" key="5">
    <source>
        <dbReference type="Proteomes" id="UP000780801"/>
    </source>
</evidence>
<reference evidence="4" key="1">
    <citation type="journal article" date="2020" name="Fungal Divers.">
        <title>Resolving the Mortierellaceae phylogeny through synthesis of multi-gene phylogenetics and phylogenomics.</title>
        <authorList>
            <person name="Vandepol N."/>
            <person name="Liber J."/>
            <person name="Desiro A."/>
            <person name="Na H."/>
            <person name="Kennedy M."/>
            <person name="Barry K."/>
            <person name="Grigoriev I.V."/>
            <person name="Miller A.N."/>
            <person name="O'Donnell K."/>
            <person name="Stajich J.E."/>
            <person name="Bonito G."/>
        </authorList>
    </citation>
    <scope>NUCLEOTIDE SEQUENCE</scope>
    <source>
        <strain evidence="4">KOD1015</strain>
    </source>
</reference>
<dbReference type="SUPFAM" id="SSF52833">
    <property type="entry name" value="Thioredoxin-like"/>
    <property type="match status" value="1"/>
</dbReference>
<organism evidence="4 5">
    <name type="scientific">Lunasporangiospora selenospora</name>
    <dbReference type="NCBI Taxonomy" id="979761"/>
    <lineage>
        <taxon>Eukaryota</taxon>
        <taxon>Fungi</taxon>
        <taxon>Fungi incertae sedis</taxon>
        <taxon>Mucoromycota</taxon>
        <taxon>Mortierellomycotina</taxon>
        <taxon>Mortierellomycetes</taxon>
        <taxon>Mortierellales</taxon>
        <taxon>Mortierellaceae</taxon>
        <taxon>Lunasporangiospora</taxon>
    </lineage>
</organism>
<sequence>MTPPKTPPQRKAIPTSTSPYIVTLVKRLAHPHYVANVLLSVAYPAYHLIAHPEFLETFKIAHYSSYILPAAALILIKVNGSQSAEELIGVVCLYLKVYCVYGFWSIANIPTAAWGATWSGRWRIVLYLLAWLVVFVALPHPPYRGPSMIMPLSSSQLEYLTTPVQQSSSSSKGKGKSTDGNWKKKAQTAKIVELDENGDPIDDESANEGSKDQPKPIELNKEELDGLDSSHYWIIAFNATWSAPCRYFEAVLARCSIKYHKPKVNFGKIEMDMLPDGDSIAGRFNIDLGATTIDLPTLILFKDGEPIERLPPKIGTTKGGTLLGKVGWDRSERSVVTAFELDKLGTGKESFVKR</sequence>
<evidence type="ECO:0000259" key="3">
    <source>
        <dbReference type="Pfam" id="PF00085"/>
    </source>
</evidence>
<feature type="transmembrane region" description="Helical" evidence="2">
    <location>
        <begin position="124"/>
        <end position="143"/>
    </location>
</feature>